<sequence length="498" mass="54473">MKNPVICTNSEVCERLLPRPPSASPQARDDDRGWGSSLKTCALCVSVLFNLAFWYSSAPQQVALAPPAPAAAESSWLSAAVQAAETAAMRSCSGHGDVFIDTVLVGSDGAQICECHECFTGPDCAVPIPDCAADADSGDPQLFEDYWRRHPEMGTVVTPGWYRMGYQIRDGQSMNFLNNALEAAIQELHALTGNAVTEGRYIVLGTGSMQLINAAVHSLALQQPNVSNVVALAPYYGAYELQTKIFSTANYRWAGEPERSSSTSLNGGPVIELIASPNNPTATIQEVPSNTSGVVVYDHAYYWPHLTAITKAVDNDIMLFTLSKITGHAGTRIGWAIVKDLDLSVKMMNYVFLNTLGVSHDSQLRATQLLHSVVKSYTRPTMSPEKGIFHYGHEVLLARWARLEAIFSKSSRFSVQHIETQHCSFFGKKSAPSPGYAWVYCERDEDVDCSEVMLRANITGRAGMFFGSSNRYVRLTLLRRQTNFENLAAHLSVLVSQG</sequence>
<evidence type="ECO:0000259" key="4">
    <source>
        <dbReference type="Pfam" id="PF04863"/>
    </source>
</evidence>
<dbReference type="EMBL" id="OZ019907">
    <property type="protein sequence ID" value="CAK9205472.1"/>
    <property type="molecule type" value="Genomic_DNA"/>
</dbReference>
<proteinExistence type="inferred from homology"/>
<dbReference type="PANTHER" id="PTHR43795:SF110">
    <property type="entry name" value="ALLIINASE C-TERMINAL DOMAIN-CONTAINING PROTEIN"/>
    <property type="match status" value="1"/>
</dbReference>
<comment type="similarity">
    <text evidence="2">Belongs to the alliinase family.</text>
</comment>
<evidence type="ECO:0000256" key="1">
    <source>
        <dbReference type="ARBA" id="ARBA00001933"/>
    </source>
</evidence>
<keyword evidence="3" id="KW-0663">Pyridoxal phosphate</keyword>
<organism evidence="6 7">
    <name type="scientific">Sphagnum troendelagicum</name>
    <dbReference type="NCBI Taxonomy" id="128251"/>
    <lineage>
        <taxon>Eukaryota</taxon>
        <taxon>Viridiplantae</taxon>
        <taxon>Streptophyta</taxon>
        <taxon>Embryophyta</taxon>
        <taxon>Bryophyta</taxon>
        <taxon>Sphagnophytina</taxon>
        <taxon>Sphagnopsida</taxon>
        <taxon>Sphagnales</taxon>
        <taxon>Sphagnaceae</taxon>
        <taxon>Sphagnum</taxon>
    </lineage>
</organism>
<evidence type="ECO:0000313" key="7">
    <source>
        <dbReference type="Proteomes" id="UP001497512"/>
    </source>
</evidence>
<evidence type="ECO:0000259" key="5">
    <source>
        <dbReference type="Pfam" id="PF04864"/>
    </source>
</evidence>
<dbReference type="InterPro" id="IPR015422">
    <property type="entry name" value="PyrdxlP-dep_Trfase_small"/>
</dbReference>
<dbReference type="InterPro" id="IPR037029">
    <property type="entry name" value="Alliinase_N_sf"/>
</dbReference>
<dbReference type="Gene3D" id="2.10.25.30">
    <property type="entry name" value="EGF-like, alliinase"/>
    <property type="match status" value="1"/>
</dbReference>
<dbReference type="Pfam" id="PF04863">
    <property type="entry name" value="EGF_alliinase"/>
    <property type="match status" value="1"/>
</dbReference>
<dbReference type="PANTHER" id="PTHR43795">
    <property type="entry name" value="BIFUNCTIONAL ASPARTATE AMINOTRANSFERASE AND GLUTAMATE/ASPARTATE-PREPHENATE AMINOTRANSFERASE-RELATED"/>
    <property type="match status" value="1"/>
</dbReference>
<comment type="cofactor">
    <cofactor evidence="1">
        <name>pyridoxal 5'-phosphate</name>
        <dbReference type="ChEBI" id="CHEBI:597326"/>
    </cofactor>
</comment>
<dbReference type="InterPro" id="IPR006948">
    <property type="entry name" value="Alliinase_C"/>
</dbReference>
<dbReference type="Pfam" id="PF04864">
    <property type="entry name" value="Alliinase_C"/>
    <property type="match status" value="1"/>
</dbReference>
<dbReference type="SUPFAM" id="SSF53383">
    <property type="entry name" value="PLP-dependent transferases"/>
    <property type="match status" value="1"/>
</dbReference>
<evidence type="ECO:0000256" key="2">
    <source>
        <dbReference type="ARBA" id="ARBA00006312"/>
    </source>
</evidence>
<dbReference type="InterPro" id="IPR050478">
    <property type="entry name" value="Ethylene_sulfur-biosynth"/>
</dbReference>
<reference evidence="6" key="1">
    <citation type="submission" date="2024-02" db="EMBL/GenBank/DDBJ databases">
        <authorList>
            <consortium name="ELIXIR-Norway"/>
            <consortium name="Elixir Norway"/>
        </authorList>
    </citation>
    <scope>NUCLEOTIDE SEQUENCE</scope>
</reference>
<feature type="domain" description="Alliinase C-terminal" evidence="5">
    <location>
        <begin position="133"/>
        <end position="494"/>
    </location>
</feature>
<protein>
    <submittedName>
        <fullName evidence="6">Uncharacterized protein</fullName>
    </submittedName>
</protein>
<gene>
    <name evidence="6" type="ORF">CSSPTR1EN2_LOCUS7865</name>
</gene>
<dbReference type="InterPro" id="IPR015421">
    <property type="entry name" value="PyrdxlP-dep_Trfase_major"/>
</dbReference>
<dbReference type="InterPro" id="IPR006947">
    <property type="entry name" value="EGF_alliinase"/>
</dbReference>
<name>A0ABP0TUM6_9BRYO</name>
<dbReference type="Proteomes" id="UP001497512">
    <property type="component" value="Chromosome 15"/>
</dbReference>
<feature type="domain" description="Alliinase EGF-like" evidence="4">
    <location>
        <begin position="75"/>
        <end position="131"/>
    </location>
</feature>
<evidence type="ECO:0000313" key="6">
    <source>
        <dbReference type="EMBL" id="CAK9205472.1"/>
    </source>
</evidence>
<keyword evidence="7" id="KW-1185">Reference proteome</keyword>
<accession>A0ABP0TUM6</accession>
<dbReference type="InterPro" id="IPR015424">
    <property type="entry name" value="PyrdxlP-dep_Trfase"/>
</dbReference>
<dbReference type="Gene3D" id="3.90.1150.10">
    <property type="entry name" value="Aspartate Aminotransferase, domain 1"/>
    <property type="match status" value="1"/>
</dbReference>
<evidence type="ECO:0000256" key="3">
    <source>
        <dbReference type="ARBA" id="ARBA00022898"/>
    </source>
</evidence>
<dbReference type="Gene3D" id="3.40.640.10">
    <property type="entry name" value="Type I PLP-dependent aspartate aminotransferase-like (Major domain)"/>
    <property type="match status" value="1"/>
</dbReference>